<evidence type="ECO:0000313" key="6">
    <source>
        <dbReference type="Proteomes" id="UP000677918"/>
    </source>
</evidence>
<dbReference type="Gene3D" id="3.40.50.360">
    <property type="match status" value="1"/>
</dbReference>
<dbReference type="NCBIfam" id="TIGR03567">
    <property type="entry name" value="FMN_reduc_SsuE"/>
    <property type="match status" value="1"/>
</dbReference>
<keyword evidence="2" id="KW-0288">FMN</keyword>
<dbReference type="AlphaFoldDB" id="A0A8J4M3I3"/>
<gene>
    <name evidence="5" type="ORF">XYCOK13_23700</name>
</gene>
<name>A0A8J4M3I3_9BACL</name>
<evidence type="ECO:0000256" key="2">
    <source>
        <dbReference type="ARBA" id="ARBA00022643"/>
    </source>
</evidence>
<protein>
    <submittedName>
        <fullName evidence="5">FMN reductase (NADPH)</fullName>
    </submittedName>
</protein>
<dbReference type="SUPFAM" id="SSF52218">
    <property type="entry name" value="Flavoproteins"/>
    <property type="match status" value="1"/>
</dbReference>
<keyword evidence="6" id="KW-1185">Reference proteome</keyword>
<dbReference type="InterPro" id="IPR020048">
    <property type="entry name" value="NADPH-dep_FMN_reduc_SsuE"/>
</dbReference>
<evidence type="ECO:0000256" key="1">
    <source>
        <dbReference type="ARBA" id="ARBA00022630"/>
    </source>
</evidence>
<dbReference type="InterPro" id="IPR051814">
    <property type="entry name" value="NAD(P)H-dep_FMN_reductase"/>
</dbReference>
<sequence length="196" mass="21598">MAKIVIVSGNPVKHSRLNGLTEHAAGKLQESGYRVAWIHVSDLPAEDLIHAKFDSPSILEANAQIEQADAVILASPVYKASFSGVLKAYLDLLPQQSLHQKLILPLFIGGSIAHLLAVEYSLKPIVSVLGARNQLAGVYAVDSWVTREEQGGFALSEELLARLDDSIRQLTEELRWLSVRREWERNLNSDSVHSAI</sequence>
<dbReference type="PANTHER" id="PTHR43408">
    <property type="entry name" value="FMN REDUCTASE (NADPH)"/>
    <property type="match status" value="1"/>
</dbReference>
<organism evidence="5 6">
    <name type="scientific">Xylanibacillus composti</name>
    <dbReference type="NCBI Taxonomy" id="1572762"/>
    <lineage>
        <taxon>Bacteria</taxon>
        <taxon>Bacillati</taxon>
        <taxon>Bacillota</taxon>
        <taxon>Bacilli</taxon>
        <taxon>Bacillales</taxon>
        <taxon>Paenibacillaceae</taxon>
        <taxon>Xylanibacillus</taxon>
    </lineage>
</organism>
<dbReference type="Proteomes" id="UP000677918">
    <property type="component" value="Unassembled WGS sequence"/>
</dbReference>
<reference evidence="5" key="1">
    <citation type="submission" date="2021-04" db="EMBL/GenBank/DDBJ databases">
        <title>Draft genome sequence of Xylanibacillus composti strain K13.</title>
        <authorList>
            <person name="Uke A."/>
            <person name="Chhe C."/>
            <person name="Baramee S."/>
            <person name="Kosugi A."/>
        </authorList>
    </citation>
    <scope>NUCLEOTIDE SEQUENCE</scope>
    <source>
        <strain evidence="5">K13</strain>
    </source>
</reference>
<dbReference type="InterPro" id="IPR029039">
    <property type="entry name" value="Flavoprotein-like_sf"/>
</dbReference>
<dbReference type="GO" id="GO:0046306">
    <property type="term" value="P:alkanesulfonate catabolic process"/>
    <property type="evidence" value="ECO:0007669"/>
    <property type="project" value="InterPro"/>
</dbReference>
<dbReference type="RefSeq" id="WP_213412346.1">
    <property type="nucleotide sequence ID" value="NZ_BOVK01000029.1"/>
</dbReference>
<keyword evidence="1" id="KW-0285">Flavoprotein</keyword>
<dbReference type="EMBL" id="BOVK01000029">
    <property type="protein sequence ID" value="GIQ69546.1"/>
    <property type="molecule type" value="Genomic_DNA"/>
</dbReference>
<evidence type="ECO:0000313" key="5">
    <source>
        <dbReference type="EMBL" id="GIQ69546.1"/>
    </source>
</evidence>
<evidence type="ECO:0000259" key="4">
    <source>
        <dbReference type="Pfam" id="PF03358"/>
    </source>
</evidence>
<accession>A0A8J4M3I3</accession>
<dbReference type="Pfam" id="PF03358">
    <property type="entry name" value="FMN_red"/>
    <property type="match status" value="1"/>
</dbReference>
<evidence type="ECO:0000256" key="3">
    <source>
        <dbReference type="ARBA" id="ARBA00023002"/>
    </source>
</evidence>
<dbReference type="GO" id="GO:0008752">
    <property type="term" value="F:FMN reductase [NAD(P)H] activity"/>
    <property type="evidence" value="ECO:0007669"/>
    <property type="project" value="InterPro"/>
</dbReference>
<comment type="caution">
    <text evidence="5">The sequence shown here is derived from an EMBL/GenBank/DDBJ whole genome shotgun (WGS) entry which is preliminary data.</text>
</comment>
<feature type="domain" description="NADPH-dependent FMN reductase-like" evidence="4">
    <location>
        <begin position="3"/>
        <end position="144"/>
    </location>
</feature>
<dbReference type="PANTHER" id="PTHR43408:SF1">
    <property type="entry name" value="FMN REDUCTASE (NADPH)"/>
    <property type="match status" value="1"/>
</dbReference>
<proteinExistence type="predicted"/>
<dbReference type="InterPro" id="IPR005025">
    <property type="entry name" value="FMN_Rdtase-like_dom"/>
</dbReference>
<keyword evidence="3" id="KW-0560">Oxidoreductase</keyword>